<keyword evidence="7" id="KW-1185">Reference proteome</keyword>
<dbReference type="GO" id="GO:0016020">
    <property type="term" value="C:membrane"/>
    <property type="evidence" value="ECO:0007669"/>
    <property type="project" value="UniProtKB-SubCell"/>
</dbReference>
<dbReference type="AlphaFoldDB" id="A0A1J1IKF5"/>
<organism evidence="6 7">
    <name type="scientific">Clunio marinus</name>
    <dbReference type="NCBI Taxonomy" id="568069"/>
    <lineage>
        <taxon>Eukaryota</taxon>
        <taxon>Metazoa</taxon>
        <taxon>Ecdysozoa</taxon>
        <taxon>Arthropoda</taxon>
        <taxon>Hexapoda</taxon>
        <taxon>Insecta</taxon>
        <taxon>Pterygota</taxon>
        <taxon>Neoptera</taxon>
        <taxon>Endopterygota</taxon>
        <taxon>Diptera</taxon>
        <taxon>Nematocera</taxon>
        <taxon>Chironomoidea</taxon>
        <taxon>Chironomidae</taxon>
        <taxon>Clunio</taxon>
    </lineage>
</organism>
<feature type="transmembrane region" description="Helical" evidence="5">
    <location>
        <begin position="89"/>
        <end position="114"/>
    </location>
</feature>
<dbReference type="OrthoDB" id="10062378at2759"/>
<feature type="transmembrane region" description="Helical" evidence="5">
    <location>
        <begin position="169"/>
        <end position="190"/>
    </location>
</feature>
<dbReference type="Gene3D" id="1.20.140.150">
    <property type="match status" value="1"/>
</dbReference>
<dbReference type="GO" id="GO:0019991">
    <property type="term" value="P:septate junction assembly"/>
    <property type="evidence" value="ECO:0007669"/>
    <property type="project" value="TreeGrafter"/>
</dbReference>
<evidence type="ECO:0000313" key="7">
    <source>
        <dbReference type="Proteomes" id="UP000183832"/>
    </source>
</evidence>
<evidence type="ECO:0000256" key="3">
    <source>
        <dbReference type="ARBA" id="ARBA00022989"/>
    </source>
</evidence>
<keyword evidence="2 5" id="KW-0812">Transmembrane</keyword>
<evidence type="ECO:0000256" key="2">
    <source>
        <dbReference type="ARBA" id="ARBA00022692"/>
    </source>
</evidence>
<dbReference type="GO" id="GO:0005918">
    <property type="term" value="C:septate junction"/>
    <property type="evidence" value="ECO:0007669"/>
    <property type="project" value="TreeGrafter"/>
</dbReference>
<evidence type="ECO:0000256" key="4">
    <source>
        <dbReference type="ARBA" id="ARBA00023136"/>
    </source>
</evidence>
<reference evidence="6 7" key="1">
    <citation type="submission" date="2015-04" db="EMBL/GenBank/DDBJ databases">
        <authorList>
            <person name="Syromyatnikov M.Y."/>
            <person name="Popov V.N."/>
        </authorList>
    </citation>
    <scope>NUCLEOTIDE SEQUENCE [LARGE SCALE GENOMIC DNA]</scope>
</reference>
<evidence type="ECO:0000256" key="5">
    <source>
        <dbReference type="SAM" id="Phobius"/>
    </source>
</evidence>
<accession>A0A1J1IKF5</accession>
<comment type="subcellular location">
    <subcellularLocation>
        <location evidence="1">Membrane</location>
        <topology evidence="1">Multi-pass membrane protein</topology>
    </subcellularLocation>
</comment>
<dbReference type="Proteomes" id="UP000183832">
    <property type="component" value="Unassembled WGS sequence"/>
</dbReference>
<evidence type="ECO:0000256" key="1">
    <source>
        <dbReference type="ARBA" id="ARBA00004141"/>
    </source>
</evidence>
<proteinExistence type="predicted"/>
<dbReference type="Pfam" id="PF13903">
    <property type="entry name" value="Claudin_2"/>
    <property type="match status" value="1"/>
</dbReference>
<dbReference type="PANTHER" id="PTHR21284">
    <property type="entry name" value="EG:80H7.2 PROTEIN"/>
    <property type="match status" value="1"/>
</dbReference>
<feature type="transmembrane region" description="Helical" evidence="5">
    <location>
        <begin position="12"/>
        <end position="32"/>
    </location>
</feature>
<gene>
    <name evidence="6" type="primary">putative AGAP003810-PA</name>
    <name evidence="6" type="ORF">CLUMA_CG012207</name>
</gene>
<evidence type="ECO:0000313" key="6">
    <source>
        <dbReference type="EMBL" id="CRK98937.1"/>
    </source>
</evidence>
<sequence length="224" mass="25941">MGARTKTAKYAVGFTFGSFVLIIIAFSTPYWLQTDGELEEPKFTNLGLWELCLSNFEDVHRFYDVRFSGCMWIFEEEYYIIHDFILPPFFITVQFFFTLAFTLLLFSVLLTLLFLTCSKDHERYMLLLITNGSSLVFAGVCATFSVILFGCYGDSRDWMPNWEHNNMGWSFALACPGSLMLFPAGILFLIEARRLKYKRLNEIGSRDAAYSLEDRRRYGGHTDI</sequence>
<dbReference type="PANTHER" id="PTHR21284:SF11">
    <property type="entry name" value="KUNE-KUNE"/>
    <property type="match status" value="1"/>
</dbReference>
<keyword evidence="3 5" id="KW-1133">Transmembrane helix</keyword>
<dbReference type="InterPro" id="IPR004031">
    <property type="entry name" value="PMP22/EMP/MP20/Claudin"/>
</dbReference>
<dbReference type="GO" id="GO:0035151">
    <property type="term" value="P:regulation of tube size, open tracheal system"/>
    <property type="evidence" value="ECO:0007669"/>
    <property type="project" value="TreeGrafter"/>
</dbReference>
<dbReference type="STRING" id="568069.A0A1J1IKF5"/>
<protein>
    <submittedName>
        <fullName evidence="6">CLUMA_CG012207, isoform A</fullName>
    </submittedName>
</protein>
<feature type="transmembrane region" description="Helical" evidence="5">
    <location>
        <begin position="126"/>
        <end position="149"/>
    </location>
</feature>
<keyword evidence="4 5" id="KW-0472">Membrane</keyword>
<name>A0A1J1IKF5_9DIPT</name>
<dbReference type="EMBL" id="CVRI01000048">
    <property type="protein sequence ID" value="CRK98937.1"/>
    <property type="molecule type" value="Genomic_DNA"/>
</dbReference>